<dbReference type="SUPFAM" id="SSF53613">
    <property type="entry name" value="Ribokinase-like"/>
    <property type="match status" value="1"/>
</dbReference>
<dbReference type="InterPro" id="IPR050385">
    <property type="entry name" value="Archaeal_FAD_synthase"/>
</dbReference>
<dbReference type="Gene3D" id="3.40.1190.20">
    <property type="match status" value="1"/>
</dbReference>
<dbReference type="PANTHER" id="PTHR43793">
    <property type="entry name" value="FAD SYNTHASE"/>
    <property type="match status" value="1"/>
</dbReference>
<gene>
    <name evidence="7" type="ORF">FBY41_3236</name>
</gene>
<dbReference type="Proteomes" id="UP000316747">
    <property type="component" value="Unassembled WGS sequence"/>
</dbReference>
<keyword evidence="8" id="KW-1185">Reference proteome</keyword>
<comment type="caution">
    <text evidence="7">The sequence shown here is derived from an EMBL/GenBank/DDBJ whole genome shotgun (WGS) entry which is preliminary data.</text>
</comment>
<evidence type="ECO:0000256" key="4">
    <source>
        <dbReference type="ARBA" id="ARBA00023277"/>
    </source>
</evidence>
<dbReference type="Pfam" id="PF01467">
    <property type="entry name" value="CTP_transf_like"/>
    <property type="match status" value="1"/>
</dbReference>
<evidence type="ECO:0000256" key="3">
    <source>
        <dbReference type="ARBA" id="ARBA00023268"/>
    </source>
</evidence>
<dbReference type="Gene3D" id="3.40.50.620">
    <property type="entry name" value="HUPs"/>
    <property type="match status" value="1"/>
</dbReference>
<feature type="domain" description="Cytidyltransferase-like" evidence="6">
    <location>
        <begin position="328"/>
        <end position="419"/>
    </location>
</feature>
<organism evidence="7 8">
    <name type="scientific">Humibacillus xanthopallidus</name>
    <dbReference type="NCBI Taxonomy" id="412689"/>
    <lineage>
        <taxon>Bacteria</taxon>
        <taxon>Bacillati</taxon>
        <taxon>Actinomycetota</taxon>
        <taxon>Actinomycetes</taxon>
        <taxon>Micrococcales</taxon>
        <taxon>Intrasporangiaceae</taxon>
        <taxon>Humibacillus</taxon>
    </lineage>
</organism>
<dbReference type="SUPFAM" id="SSF52374">
    <property type="entry name" value="Nucleotidylyl transferase"/>
    <property type="match status" value="1"/>
</dbReference>
<dbReference type="InterPro" id="IPR029056">
    <property type="entry name" value="Ribokinase-like"/>
</dbReference>
<evidence type="ECO:0000259" key="5">
    <source>
        <dbReference type="Pfam" id="PF00294"/>
    </source>
</evidence>
<evidence type="ECO:0000256" key="2">
    <source>
        <dbReference type="ARBA" id="ARBA00022695"/>
    </source>
</evidence>
<evidence type="ECO:0000256" key="1">
    <source>
        <dbReference type="ARBA" id="ARBA00022679"/>
    </source>
</evidence>
<keyword evidence="4" id="KW-0119">Carbohydrate metabolism</keyword>
<accession>A0A543HHU4</accession>
<dbReference type="GO" id="GO:0016301">
    <property type="term" value="F:kinase activity"/>
    <property type="evidence" value="ECO:0007669"/>
    <property type="project" value="UniProtKB-KW"/>
</dbReference>
<dbReference type="InterPro" id="IPR004821">
    <property type="entry name" value="Cyt_trans-like"/>
</dbReference>
<name>A0A543HHU4_9MICO</name>
<sequence length="490" mass="50020">MKGPLVIVGDAMLDIDLEGRAGRLSPDAPVPVLDELVERARPGGAGLAAALAASDGAEVVLVTALGDDAAAARLRELLAGVTVIGLPSRGATPVKRRVRAGGQSLVRLDTGGPPGGVGRACASVLRAVNDAGSLLAADYGRGTLEAEGLRQAISSAARSVPLTWDPHPRGGEPVPGARLVTPNEGEAMAMVTRLGLDGGDTRQSLAGIRRRAEALARAWRAQAVAVTLGERGALLTYGEGVPMLVPAPHVHCVDPCGAGDRLAVSTALALGQGRVITDAVAEGVCRAAEFVAAGGAARVDAESLRSPWSLPLGDHSPGSAGRPVVVATGGCFDLLHAGHVATLRAARALGDRLVVCLNSDDSVRRLKGPGRPIVPATDRAHVLRALECVDEVVVFDDDTPVEVLRRVRPNIWTKGGDYVGAEVPELAVLEEWGGQAVVLPYVEGRSTTGLVEAAASHAGSHGSNRVAAKAGVAMGRNAGQDGSTDVRRGA</sequence>
<protein>
    <submittedName>
        <fullName evidence="7">RfaE bifunctional protein kinase chain/domain/rfaE bifunctional protein nucleotidyltransferase chain/domain</fullName>
    </submittedName>
</protein>
<dbReference type="InterPro" id="IPR011611">
    <property type="entry name" value="PfkB_dom"/>
</dbReference>
<feature type="domain" description="Carbohydrate kinase PfkB" evidence="5">
    <location>
        <begin position="172"/>
        <end position="297"/>
    </location>
</feature>
<evidence type="ECO:0000313" key="8">
    <source>
        <dbReference type="Proteomes" id="UP000316747"/>
    </source>
</evidence>
<dbReference type="InterPro" id="IPR014729">
    <property type="entry name" value="Rossmann-like_a/b/a_fold"/>
</dbReference>
<keyword evidence="2" id="KW-0548">Nucleotidyltransferase</keyword>
<evidence type="ECO:0000313" key="7">
    <source>
        <dbReference type="EMBL" id="TQM57898.1"/>
    </source>
</evidence>
<dbReference type="PANTHER" id="PTHR43793:SF2">
    <property type="entry name" value="BIFUNCTIONAL PROTEIN HLDE"/>
    <property type="match status" value="1"/>
</dbReference>
<dbReference type="EMBL" id="VFPM01000003">
    <property type="protein sequence ID" value="TQM57898.1"/>
    <property type="molecule type" value="Genomic_DNA"/>
</dbReference>
<evidence type="ECO:0000259" key="6">
    <source>
        <dbReference type="Pfam" id="PF01467"/>
    </source>
</evidence>
<dbReference type="AlphaFoldDB" id="A0A543HHU4"/>
<proteinExistence type="predicted"/>
<dbReference type="Pfam" id="PF00294">
    <property type="entry name" value="PfkB"/>
    <property type="match status" value="1"/>
</dbReference>
<reference evidence="7 8" key="1">
    <citation type="submission" date="2019-06" db="EMBL/GenBank/DDBJ databases">
        <title>Genome sequencing of plant associated microbes to promote plant fitness in Sorghum bicolor and Oryza sativa.</title>
        <authorList>
            <person name="Coleman-Derr D."/>
        </authorList>
    </citation>
    <scope>NUCLEOTIDE SEQUENCE [LARGE SCALE GENOMIC DNA]</scope>
    <source>
        <strain evidence="7 8">KV-663</strain>
    </source>
</reference>
<dbReference type="NCBIfam" id="TIGR00125">
    <property type="entry name" value="cyt_tran_rel"/>
    <property type="match status" value="1"/>
</dbReference>
<keyword evidence="1 7" id="KW-0808">Transferase</keyword>
<dbReference type="RefSeq" id="WP_260439837.1">
    <property type="nucleotide sequence ID" value="NZ_VFPM01000003.1"/>
</dbReference>
<dbReference type="GO" id="GO:0016779">
    <property type="term" value="F:nucleotidyltransferase activity"/>
    <property type="evidence" value="ECO:0007669"/>
    <property type="project" value="UniProtKB-KW"/>
</dbReference>
<keyword evidence="3" id="KW-0511">Multifunctional enzyme</keyword>
<keyword evidence="7" id="KW-0418">Kinase</keyword>